<dbReference type="RefSeq" id="WP_124955555.1">
    <property type="nucleotide sequence ID" value="NZ_RRCH01000028.1"/>
</dbReference>
<comment type="caution">
    <text evidence="3">The sequence shown here is derived from an EMBL/GenBank/DDBJ whole genome shotgun (WGS) entry which is preliminary data.</text>
</comment>
<evidence type="ECO:0000313" key="4">
    <source>
        <dbReference type="Proteomes" id="UP000282322"/>
    </source>
</evidence>
<keyword evidence="4" id="KW-1185">Reference proteome</keyword>
<reference evidence="3 4" key="1">
    <citation type="submission" date="2018-11" db="EMBL/GenBank/DDBJ databases">
        <title>Taxonoimc description of Halomarina strain SPP-AMP-1.</title>
        <authorList>
            <person name="Pal Y."/>
            <person name="Srinivasana K."/>
            <person name="Verma A."/>
            <person name="Kumar P."/>
        </authorList>
    </citation>
    <scope>NUCLEOTIDE SEQUENCE [LARGE SCALE GENOMIC DNA]</scope>
    <source>
        <strain evidence="3 4">SPP-AMP-1</strain>
    </source>
</reference>
<dbReference type="InterPro" id="IPR006016">
    <property type="entry name" value="UspA"/>
</dbReference>
<proteinExistence type="inferred from homology"/>
<dbReference type="InterPro" id="IPR006015">
    <property type="entry name" value="Universal_stress_UspA"/>
</dbReference>
<dbReference type="Pfam" id="PF00582">
    <property type="entry name" value="Usp"/>
    <property type="match status" value="1"/>
</dbReference>
<dbReference type="Proteomes" id="UP000282322">
    <property type="component" value="Unassembled WGS sequence"/>
</dbReference>
<name>A0A3P3R810_9EURY</name>
<evidence type="ECO:0000256" key="1">
    <source>
        <dbReference type="ARBA" id="ARBA00008791"/>
    </source>
</evidence>
<dbReference type="InterPro" id="IPR014729">
    <property type="entry name" value="Rossmann-like_a/b/a_fold"/>
</dbReference>
<feature type="domain" description="UspA" evidence="2">
    <location>
        <begin position="10"/>
        <end position="154"/>
    </location>
</feature>
<sequence>MSDSSLEEENILVPIDGSNASKHAFDYALNFPAVSITILTVINPFDIDPVASGLQSPSGRAGIPGYSQEWYEEVEEKIKSLHERKRERAADSDITIRSEIRYGSSAQQIVKYTQEQEIDHVILGRHSKDPLSRMLLGNVSESVVRRVPAVVTVVS</sequence>
<dbReference type="PANTHER" id="PTHR46268:SF24">
    <property type="entry name" value="UNIVERSAL STRESS PROTEIN"/>
    <property type="match status" value="1"/>
</dbReference>
<dbReference type="EMBL" id="RRCH01000028">
    <property type="protein sequence ID" value="RRJ29566.1"/>
    <property type="molecule type" value="Genomic_DNA"/>
</dbReference>
<dbReference type="SUPFAM" id="SSF52402">
    <property type="entry name" value="Adenine nucleotide alpha hydrolases-like"/>
    <property type="match status" value="1"/>
</dbReference>
<dbReference type="AlphaFoldDB" id="A0A3P3R810"/>
<gene>
    <name evidence="3" type="ORF">EIK79_13100</name>
</gene>
<organism evidence="3 4">
    <name type="scientific">Halocatena pleomorpha</name>
    <dbReference type="NCBI Taxonomy" id="1785090"/>
    <lineage>
        <taxon>Archaea</taxon>
        <taxon>Methanobacteriati</taxon>
        <taxon>Methanobacteriota</taxon>
        <taxon>Stenosarchaea group</taxon>
        <taxon>Halobacteria</taxon>
        <taxon>Halobacteriales</taxon>
        <taxon>Natronomonadaceae</taxon>
        <taxon>Halocatena</taxon>
    </lineage>
</organism>
<dbReference type="Gene3D" id="3.40.50.620">
    <property type="entry name" value="HUPs"/>
    <property type="match status" value="1"/>
</dbReference>
<accession>A0A3P3R810</accession>
<dbReference type="PANTHER" id="PTHR46268">
    <property type="entry name" value="STRESS RESPONSE PROTEIN NHAX"/>
    <property type="match status" value="1"/>
</dbReference>
<evidence type="ECO:0000313" key="3">
    <source>
        <dbReference type="EMBL" id="RRJ29566.1"/>
    </source>
</evidence>
<protein>
    <submittedName>
        <fullName evidence="3">Universal stress protein</fullName>
    </submittedName>
</protein>
<evidence type="ECO:0000259" key="2">
    <source>
        <dbReference type="Pfam" id="PF00582"/>
    </source>
</evidence>
<comment type="similarity">
    <text evidence="1">Belongs to the universal stress protein A family.</text>
</comment>
<dbReference type="CDD" id="cd00293">
    <property type="entry name" value="USP-like"/>
    <property type="match status" value="1"/>
</dbReference>
<dbReference type="PRINTS" id="PR01438">
    <property type="entry name" value="UNVRSLSTRESS"/>
</dbReference>
<dbReference type="OrthoDB" id="105697at2157"/>